<accession>X0XE66</accession>
<comment type="caution">
    <text evidence="1">The sequence shown here is derived from an EMBL/GenBank/DDBJ whole genome shotgun (WGS) entry which is preliminary data.</text>
</comment>
<dbReference type="EMBL" id="BARS01035854">
    <property type="protein sequence ID" value="GAG23261.1"/>
    <property type="molecule type" value="Genomic_DNA"/>
</dbReference>
<dbReference type="AlphaFoldDB" id="X0XE66"/>
<feature type="non-terminal residue" evidence="1">
    <location>
        <position position="1"/>
    </location>
</feature>
<name>X0XE66_9ZZZZ</name>
<sequence length="56" mass="6326">LFSVEAASNMGKAVAEFRKNLIEGGIPEEEAMEMTRDYLGTLTSWSKMMREVRVSK</sequence>
<reference evidence="1" key="1">
    <citation type="journal article" date="2014" name="Front. Microbiol.">
        <title>High frequency of phylogenetically diverse reductive dehalogenase-homologous genes in deep subseafloor sedimentary metagenomes.</title>
        <authorList>
            <person name="Kawai M."/>
            <person name="Futagami T."/>
            <person name="Toyoda A."/>
            <person name="Takaki Y."/>
            <person name="Nishi S."/>
            <person name="Hori S."/>
            <person name="Arai W."/>
            <person name="Tsubouchi T."/>
            <person name="Morono Y."/>
            <person name="Uchiyama I."/>
            <person name="Ito T."/>
            <person name="Fujiyama A."/>
            <person name="Inagaki F."/>
            <person name="Takami H."/>
        </authorList>
    </citation>
    <scope>NUCLEOTIDE SEQUENCE</scope>
    <source>
        <strain evidence="1">Expedition CK06-06</strain>
    </source>
</reference>
<evidence type="ECO:0000313" key="1">
    <source>
        <dbReference type="EMBL" id="GAG23261.1"/>
    </source>
</evidence>
<organism evidence="1">
    <name type="scientific">marine sediment metagenome</name>
    <dbReference type="NCBI Taxonomy" id="412755"/>
    <lineage>
        <taxon>unclassified sequences</taxon>
        <taxon>metagenomes</taxon>
        <taxon>ecological metagenomes</taxon>
    </lineage>
</organism>
<protein>
    <submittedName>
        <fullName evidence="1">Uncharacterized protein</fullName>
    </submittedName>
</protein>
<gene>
    <name evidence="1" type="ORF">S01H1_55186</name>
</gene>
<proteinExistence type="predicted"/>